<name>A0A0P4R5L2_9ACTN</name>
<dbReference type="PANTHER" id="PTHR47197">
    <property type="entry name" value="PROTEIN NIRF"/>
    <property type="match status" value="1"/>
</dbReference>
<proteinExistence type="predicted"/>
<dbReference type="EMBL" id="BBNO01000003">
    <property type="protein sequence ID" value="GAO08338.1"/>
    <property type="molecule type" value="Genomic_DNA"/>
</dbReference>
<dbReference type="SMART" id="SM00429">
    <property type="entry name" value="IPT"/>
    <property type="match status" value="3"/>
</dbReference>
<reference evidence="3 4" key="2">
    <citation type="journal article" date="2015" name="Stand. Genomic Sci.">
        <title>Draft genome sequence of marine-derived Streptomyces sp. TP-A0598, a producer of anti-MRSA antibiotic lydicamycins.</title>
        <authorList>
            <person name="Komaki H."/>
            <person name="Ichikawa N."/>
            <person name="Hosoyama A."/>
            <person name="Fujita N."/>
            <person name="Igarashi Y."/>
        </authorList>
    </citation>
    <scope>NUCLEOTIDE SEQUENCE [LARGE SCALE GENOMIC DNA]</scope>
    <source>
        <strain evidence="3 4">NBRC 110027</strain>
    </source>
</reference>
<evidence type="ECO:0000313" key="3">
    <source>
        <dbReference type="EMBL" id="GAO08338.1"/>
    </source>
</evidence>
<keyword evidence="1" id="KW-0732">Signal</keyword>
<dbReference type="RefSeq" id="WP_158894429.1">
    <property type="nucleotide sequence ID" value="NZ_BBNO01000003.1"/>
</dbReference>
<comment type="caution">
    <text evidence="3">The sequence shown here is derived from an EMBL/GenBank/DDBJ whole genome shotgun (WGS) entry which is preliminary data.</text>
</comment>
<dbReference type="Proteomes" id="UP000048965">
    <property type="component" value="Unassembled WGS sequence"/>
</dbReference>
<dbReference type="InterPro" id="IPR011964">
    <property type="entry name" value="YVTN_b-propeller_repeat"/>
</dbReference>
<evidence type="ECO:0000259" key="2">
    <source>
        <dbReference type="SMART" id="SM00429"/>
    </source>
</evidence>
<dbReference type="SUPFAM" id="SSF51004">
    <property type="entry name" value="C-terminal (heme d1) domain of cytochrome cd1-nitrite reductase"/>
    <property type="match status" value="1"/>
</dbReference>
<dbReference type="InterPro" id="IPR002909">
    <property type="entry name" value="IPT_dom"/>
</dbReference>
<reference evidence="4" key="1">
    <citation type="submission" date="2014-09" db="EMBL/GenBank/DDBJ databases">
        <title>Whole genome shotgun sequence of Streptomyces sp. NBRC 110027.</title>
        <authorList>
            <person name="Komaki H."/>
            <person name="Ichikawa N."/>
            <person name="Katano-Makiyama Y."/>
            <person name="Hosoyama A."/>
            <person name="Hashimoto M."/>
            <person name="Uohara A."/>
            <person name="Kitahashi Y."/>
            <person name="Ohji S."/>
            <person name="Kimura A."/>
            <person name="Yamazoe A."/>
            <person name="Igarashi Y."/>
            <person name="Fujita N."/>
        </authorList>
    </citation>
    <scope>NUCLEOTIDE SEQUENCE [LARGE SCALE GENOMIC DNA]</scope>
    <source>
        <strain evidence="4">NBRC 110027</strain>
    </source>
</reference>
<accession>A0A0P4R5L2</accession>
<protein>
    <recommendedName>
        <fullName evidence="2">IPT/TIG domain-containing protein</fullName>
    </recommendedName>
</protein>
<dbReference type="InterPro" id="IPR051200">
    <property type="entry name" value="Host-pathogen_enzymatic-act"/>
</dbReference>
<dbReference type="OrthoDB" id="4331507at2"/>
<dbReference type="GO" id="GO:0005975">
    <property type="term" value="P:carbohydrate metabolic process"/>
    <property type="evidence" value="ECO:0007669"/>
    <property type="project" value="UniProtKB-ARBA"/>
</dbReference>
<feature type="domain" description="IPT/TIG" evidence="2">
    <location>
        <begin position="401"/>
        <end position="482"/>
    </location>
</feature>
<dbReference type="Gene3D" id="2.130.10.10">
    <property type="entry name" value="YVTN repeat-like/Quinoprotein amine dehydrogenase"/>
    <property type="match status" value="2"/>
</dbReference>
<sequence>MSVIQSPSAVQRFGDPPSPLARTAVSAAPGYGTIPVGPAPHSIAMRPDGLRAYVANSGADTLSVIDTAAGVVTTNVSVGAGPWDVTVTPDGQFVYVSEPGGGRVGVVSTATNALVGTVSGLTVPQGLAVTPDGARIYVANSGAHTVSVISTATNTVTGTITVGNNPDSLTIRPDGLRAYGTNSADGTVSVINTLTNTVVTTMTGFKAPLDAVVTPDGTQLYVANSGARTVSVISTATNTVTGTITLAHNPTYLSVSPDGTLLYATMSAAGSLAVINPSTNTVTRTLPGFVDPHEGATTPDSRSTFVVNHGNGTVGVLRRPASLSPNQGPRGGGTTVTITGRGFLGTTAVHFGIRRAKSFTVVSDTELIAVAPSAGIRSSVPVTVTAGGGTAVIGHYYYRRLSQLASISASSGPTSGGNVLTLTGHGFTGVSQVGFGTVMAKANVLSDTQLSVTVPPSALARTVAVHLVGPGGSSNSLSYTYIGAATITSISPTSGPRTGSRIVNLNGVFLSQVNSVRFGGVPALSFKVMSDIKVQSVTPPGTPGSVPVTVTTTTGATATSPMPYTYT</sequence>
<dbReference type="Gene3D" id="2.60.40.10">
    <property type="entry name" value="Immunoglobulins"/>
    <property type="match status" value="3"/>
</dbReference>
<dbReference type="NCBIfam" id="TIGR02276">
    <property type="entry name" value="beta_rpt_yvtn"/>
    <property type="match status" value="4"/>
</dbReference>
<dbReference type="InterPro" id="IPR013783">
    <property type="entry name" value="Ig-like_fold"/>
</dbReference>
<evidence type="ECO:0000256" key="1">
    <source>
        <dbReference type="ARBA" id="ARBA00022729"/>
    </source>
</evidence>
<gene>
    <name evidence="3" type="ORF">TPA0598_03_07990</name>
</gene>
<organism evidence="3 4">
    <name type="scientific">Streptomyces lydicamycinicus</name>
    <dbReference type="NCBI Taxonomy" id="1546107"/>
    <lineage>
        <taxon>Bacteria</taxon>
        <taxon>Bacillati</taxon>
        <taxon>Actinomycetota</taxon>
        <taxon>Actinomycetes</taxon>
        <taxon>Kitasatosporales</taxon>
        <taxon>Streptomycetaceae</taxon>
        <taxon>Streptomyces</taxon>
    </lineage>
</organism>
<dbReference type="InterPro" id="IPR015943">
    <property type="entry name" value="WD40/YVTN_repeat-like_dom_sf"/>
</dbReference>
<dbReference type="SUPFAM" id="SSF81296">
    <property type="entry name" value="E set domains"/>
    <property type="match status" value="3"/>
</dbReference>
<dbReference type="InterPro" id="IPR011048">
    <property type="entry name" value="Haem_d1_sf"/>
</dbReference>
<dbReference type="CDD" id="cd00102">
    <property type="entry name" value="IPT"/>
    <property type="match status" value="1"/>
</dbReference>
<dbReference type="AlphaFoldDB" id="A0A0P4R5L2"/>
<feature type="domain" description="IPT/TIG" evidence="2">
    <location>
        <begin position="484"/>
        <end position="567"/>
    </location>
</feature>
<dbReference type="Pfam" id="PF21783">
    <property type="entry name" value="YNCE"/>
    <property type="match status" value="1"/>
</dbReference>
<feature type="domain" description="IPT/TIG" evidence="2">
    <location>
        <begin position="286"/>
        <end position="399"/>
    </location>
</feature>
<evidence type="ECO:0000313" key="4">
    <source>
        <dbReference type="Proteomes" id="UP000048965"/>
    </source>
</evidence>
<dbReference type="PANTHER" id="PTHR47197:SF3">
    <property type="entry name" value="DIHYDRO-HEME D1 DEHYDROGENASE"/>
    <property type="match status" value="1"/>
</dbReference>
<dbReference type="InterPro" id="IPR048433">
    <property type="entry name" value="YNCE-like_beta-prop"/>
</dbReference>
<keyword evidence="4" id="KW-1185">Reference proteome</keyword>
<dbReference type="Pfam" id="PF01833">
    <property type="entry name" value="TIG"/>
    <property type="match status" value="3"/>
</dbReference>
<dbReference type="InterPro" id="IPR014756">
    <property type="entry name" value="Ig_E-set"/>
</dbReference>